<dbReference type="InterPro" id="IPR020845">
    <property type="entry name" value="AMP-binding_CS"/>
</dbReference>
<feature type="domain" description="AMP-binding enzyme C-terminal" evidence="2">
    <location>
        <begin position="377"/>
        <end position="450"/>
    </location>
</feature>
<dbReference type="GO" id="GO:0044550">
    <property type="term" value="P:secondary metabolite biosynthetic process"/>
    <property type="evidence" value="ECO:0007669"/>
    <property type="project" value="TreeGrafter"/>
</dbReference>
<dbReference type="GO" id="GO:0005737">
    <property type="term" value="C:cytoplasm"/>
    <property type="evidence" value="ECO:0007669"/>
    <property type="project" value="TreeGrafter"/>
</dbReference>
<organism evidence="3 4">
    <name type="scientific">Glacieibacterium frigidum</name>
    <dbReference type="NCBI Taxonomy" id="2593303"/>
    <lineage>
        <taxon>Bacteria</taxon>
        <taxon>Pseudomonadati</taxon>
        <taxon>Pseudomonadota</taxon>
        <taxon>Alphaproteobacteria</taxon>
        <taxon>Sphingomonadales</taxon>
        <taxon>Sphingosinicellaceae</taxon>
        <taxon>Glacieibacterium</taxon>
    </lineage>
</organism>
<dbReference type="InterPro" id="IPR042099">
    <property type="entry name" value="ANL_N_sf"/>
</dbReference>
<dbReference type="Pfam" id="PF13193">
    <property type="entry name" value="AMP-binding_C"/>
    <property type="match status" value="1"/>
</dbReference>
<dbReference type="PRINTS" id="PR00154">
    <property type="entry name" value="AMPBINDING"/>
</dbReference>
<dbReference type="GO" id="GO:0031177">
    <property type="term" value="F:phosphopantetheine binding"/>
    <property type="evidence" value="ECO:0007669"/>
    <property type="project" value="TreeGrafter"/>
</dbReference>
<evidence type="ECO:0000259" key="2">
    <source>
        <dbReference type="Pfam" id="PF13193"/>
    </source>
</evidence>
<name>A0A552UJN9_9SPHN</name>
<gene>
    <name evidence="3" type="ORF">FMM06_05835</name>
</gene>
<dbReference type="Gene3D" id="3.40.50.12780">
    <property type="entry name" value="N-terminal domain of ligase-like"/>
    <property type="match status" value="1"/>
</dbReference>
<sequence>MLSFAALDDLVGRVAGGLIARGIRPGDRVIVWAPKSVESVALLFAASRAGAVFVPAHPQLKAAQVAHIMADSVAALLVTVRARAEGFDALTIEDDFAALAAAAPAAVERDANDLAALLYTSGSTGRPKGVMLSHSNLWHAADSVRTYLGTTTDDRVLSVLPHGFDYGLNQLTQAWAAGARAVLLDYLTPRDIVRAVATHGITQLGGVPPLWHDLAAADWGEAGASLRTLTNSGGHLNAALSARLRGLFPQARLWLMYGLTEAFRATALDPALAATHPDSVGKAIPHARIGIARADGSAAADGEAGELVQAGPLVAQGYWGDDARTAVRFRPAPAWLGKGMAVWSGDTLRRDADGLHYFVGRDDEQIKVSGHRISPTEIEEAALASGAVAQAVAFGVADARTGQAVALVATALGEDAAARLRGHLARTLPSYMQPASLRWLDAMPVNANGKLDRAALKAEASGLFHVEQNTTQTNHNGVTANGGGA</sequence>
<evidence type="ECO:0000313" key="3">
    <source>
        <dbReference type="EMBL" id="TRW18414.1"/>
    </source>
</evidence>
<proteinExistence type="predicted"/>
<dbReference type="PROSITE" id="PS00455">
    <property type="entry name" value="AMP_BINDING"/>
    <property type="match status" value="1"/>
</dbReference>
<dbReference type="Proteomes" id="UP000317894">
    <property type="component" value="Unassembled WGS sequence"/>
</dbReference>
<dbReference type="InterPro" id="IPR045851">
    <property type="entry name" value="AMP-bd_C_sf"/>
</dbReference>
<accession>A0A552UJN9</accession>
<dbReference type="Pfam" id="PF00501">
    <property type="entry name" value="AMP-binding"/>
    <property type="match status" value="1"/>
</dbReference>
<keyword evidence="4" id="KW-1185">Reference proteome</keyword>
<dbReference type="PANTHER" id="PTHR45527">
    <property type="entry name" value="NONRIBOSOMAL PEPTIDE SYNTHETASE"/>
    <property type="match status" value="1"/>
</dbReference>
<dbReference type="Gene3D" id="3.30.300.30">
    <property type="match status" value="1"/>
</dbReference>
<dbReference type="InterPro" id="IPR020459">
    <property type="entry name" value="AMP-binding"/>
</dbReference>
<evidence type="ECO:0000313" key="4">
    <source>
        <dbReference type="Proteomes" id="UP000317894"/>
    </source>
</evidence>
<dbReference type="InterPro" id="IPR000873">
    <property type="entry name" value="AMP-dep_synth/lig_dom"/>
</dbReference>
<comment type="caution">
    <text evidence="3">The sequence shown here is derived from an EMBL/GenBank/DDBJ whole genome shotgun (WGS) entry which is preliminary data.</text>
</comment>
<dbReference type="OrthoDB" id="9803968at2"/>
<feature type="domain" description="AMP-dependent synthetase/ligase" evidence="1">
    <location>
        <begin position="2"/>
        <end position="319"/>
    </location>
</feature>
<dbReference type="GO" id="GO:0043041">
    <property type="term" value="P:amino acid activation for nonribosomal peptide biosynthetic process"/>
    <property type="evidence" value="ECO:0007669"/>
    <property type="project" value="TreeGrafter"/>
</dbReference>
<dbReference type="AlphaFoldDB" id="A0A552UJN9"/>
<dbReference type="SUPFAM" id="SSF56801">
    <property type="entry name" value="Acetyl-CoA synthetase-like"/>
    <property type="match status" value="1"/>
</dbReference>
<dbReference type="PANTHER" id="PTHR45527:SF1">
    <property type="entry name" value="FATTY ACID SYNTHASE"/>
    <property type="match status" value="1"/>
</dbReference>
<reference evidence="3 4" key="1">
    <citation type="submission" date="2019-07" db="EMBL/GenBank/DDBJ databases">
        <title>Novel species isolated from glacier.</title>
        <authorList>
            <person name="Liu Q."/>
            <person name="Xin Y.-H."/>
        </authorList>
    </citation>
    <scope>NUCLEOTIDE SEQUENCE [LARGE SCALE GENOMIC DNA]</scope>
    <source>
        <strain evidence="3 4">LB1R16</strain>
    </source>
</reference>
<protein>
    <submittedName>
        <fullName evidence="3">AMP-binding protein</fullName>
    </submittedName>
</protein>
<dbReference type="InterPro" id="IPR025110">
    <property type="entry name" value="AMP-bd_C"/>
</dbReference>
<evidence type="ECO:0000259" key="1">
    <source>
        <dbReference type="Pfam" id="PF00501"/>
    </source>
</evidence>
<dbReference type="EMBL" id="VJWA01000001">
    <property type="protein sequence ID" value="TRW18414.1"/>
    <property type="molecule type" value="Genomic_DNA"/>
</dbReference>